<dbReference type="AlphaFoldDB" id="A0AAJ6QM04"/>
<evidence type="ECO:0000313" key="4">
    <source>
        <dbReference type="Proteomes" id="UP000694867"/>
    </source>
</evidence>
<dbReference type="RefSeq" id="XP_003737282.1">
    <property type="nucleotide sequence ID" value="XM_003737234.2"/>
</dbReference>
<organism evidence="4 5">
    <name type="scientific">Galendromus occidentalis</name>
    <name type="common">western predatory mite</name>
    <dbReference type="NCBI Taxonomy" id="34638"/>
    <lineage>
        <taxon>Eukaryota</taxon>
        <taxon>Metazoa</taxon>
        <taxon>Ecdysozoa</taxon>
        <taxon>Arthropoda</taxon>
        <taxon>Chelicerata</taxon>
        <taxon>Arachnida</taxon>
        <taxon>Acari</taxon>
        <taxon>Parasitiformes</taxon>
        <taxon>Mesostigmata</taxon>
        <taxon>Gamasina</taxon>
        <taxon>Phytoseioidea</taxon>
        <taxon>Phytoseiidae</taxon>
        <taxon>Typhlodrominae</taxon>
        <taxon>Galendromus</taxon>
    </lineage>
</organism>
<keyword evidence="5" id="KW-0346">Stress response</keyword>
<dbReference type="GeneID" id="100898094"/>
<evidence type="ECO:0000256" key="1">
    <source>
        <dbReference type="ARBA" id="ARBA00007381"/>
    </source>
</evidence>
<reference evidence="5" key="1">
    <citation type="submission" date="2025-08" db="UniProtKB">
        <authorList>
            <consortium name="RefSeq"/>
        </authorList>
    </citation>
    <scope>IDENTIFICATION</scope>
</reference>
<dbReference type="InterPro" id="IPR043129">
    <property type="entry name" value="ATPase_NBD"/>
</dbReference>
<keyword evidence="3" id="KW-0067">ATP-binding</keyword>
<evidence type="ECO:0000256" key="3">
    <source>
        <dbReference type="ARBA" id="ARBA00022840"/>
    </source>
</evidence>
<dbReference type="KEGG" id="goe:100898094"/>
<accession>A0AAJ6QM04</accession>
<gene>
    <name evidence="5" type="primary">LOC100898094</name>
</gene>
<dbReference type="InterPro" id="IPR013126">
    <property type="entry name" value="Hsp_70_fam"/>
</dbReference>
<name>A0AAJ6QM04_9ACAR</name>
<dbReference type="GO" id="GO:0005524">
    <property type="term" value="F:ATP binding"/>
    <property type="evidence" value="ECO:0007669"/>
    <property type="project" value="UniProtKB-KW"/>
</dbReference>
<dbReference type="SUPFAM" id="SSF53067">
    <property type="entry name" value="Actin-like ATPase domain"/>
    <property type="match status" value="2"/>
</dbReference>
<dbReference type="PRINTS" id="PR00301">
    <property type="entry name" value="HEATSHOCK70"/>
</dbReference>
<keyword evidence="2" id="KW-0547">Nucleotide-binding</keyword>
<evidence type="ECO:0000256" key="2">
    <source>
        <dbReference type="ARBA" id="ARBA00022741"/>
    </source>
</evidence>
<dbReference type="Gene3D" id="3.90.640.10">
    <property type="entry name" value="Actin, Chain A, domain 4"/>
    <property type="match status" value="1"/>
</dbReference>
<dbReference type="PANTHER" id="PTHR45639">
    <property type="entry name" value="HSC70CB, ISOFORM G-RELATED"/>
    <property type="match status" value="1"/>
</dbReference>
<protein>
    <submittedName>
        <fullName evidence="5">Heat shock 70 kDa protein 14</fullName>
    </submittedName>
</protein>
<dbReference type="Pfam" id="PF00012">
    <property type="entry name" value="HSP70"/>
    <property type="match status" value="1"/>
</dbReference>
<sequence>MSKHRTCFGISFGNTSLCIAVQKDGKTDVVANDSGERTTPAVVNFSQNEICVGALSKNRLLRQPRATIPGVKRFLGSTDASLWDLSAHIPCEAHEGSLRFTVTYEKDDDELCERKVTTEELITYQLKKLHDIAQNQRNDDSYPCVISVPTSFSEELRKVVKTCAENAGFDVLRVINEPSAAALVYLNRKEPTIESPHILVYRLGGESSDVTILKYNGGIQQIICSERMISTGGQQWTVECAKYAAEEFKRKTKVSWDELSQRSKGKVLAAAEEAKHVLSTMESCVCSAESIHEGLDMNVQLTRARFEKSAQNHLLRAKQNILDVLGTAQITRDQVNMVVLSGGGCRMVSIQNMIASEFPSAEICKRIAPDEAVAVGSAIEADILYSRQVACDEKHLKRAIKLPTLSKNIDIQLRDGSAETILAKGTATPCKFEGPILLGDDEASVKILLLQEGLPLAKVVMADLNDNSDLTLSVEVLEDCTLRCQCVDKTTNRIESIIVE</sequence>
<comment type="similarity">
    <text evidence="1">Belongs to the heat shock protein 70 family.</text>
</comment>
<dbReference type="GO" id="GO:0140662">
    <property type="term" value="F:ATP-dependent protein folding chaperone"/>
    <property type="evidence" value="ECO:0007669"/>
    <property type="project" value="InterPro"/>
</dbReference>
<dbReference type="Gene3D" id="3.30.30.30">
    <property type="match status" value="1"/>
</dbReference>
<keyword evidence="4" id="KW-1185">Reference proteome</keyword>
<proteinExistence type="inferred from homology"/>
<dbReference type="Proteomes" id="UP000694867">
    <property type="component" value="Unplaced"/>
</dbReference>
<evidence type="ECO:0000313" key="5">
    <source>
        <dbReference type="RefSeq" id="XP_003737282.1"/>
    </source>
</evidence>
<dbReference type="Gene3D" id="3.30.420.40">
    <property type="match status" value="2"/>
</dbReference>